<proteinExistence type="predicted"/>
<feature type="compositionally biased region" description="Basic and acidic residues" evidence="1">
    <location>
        <begin position="48"/>
        <end position="66"/>
    </location>
</feature>
<organism evidence="2">
    <name type="scientific">freshwater metagenome</name>
    <dbReference type="NCBI Taxonomy" id="449393"/>
    <lineage>
        <taxon>unclassified sequences</taxon>
        <taxon>metagenomes</taxon>
        <taxon>ecological metagenomes</taxon>
    </lineage>
</organism>
<name>A0A6J6ZAW1_9ZZZZ</name>
<dbReference type="EMBL" id="CAFABD010000020">
    <property type="protein sequence ID" value="CAB4818649.1"/>
    <property type="molecule type" value="Genomic_DNA"/>
</dbReference>
<sequence length="66" mass="7917">MRRLTTNLPRDSNIRILLISYVHDRIFLMSDIFQKVTSDEIDPEESAEQNRRDEEIKLDKPPHHQD</sequence>
<reference evidence="2" key="1">
    <citation type="submission" date="2020-05" db="EMBL/GenBank/DDBJ databases">
        <authorList>
            <person name="Chiriac C."/>
            <person name="Salcher M."/>
            <person name="Ghai R."/>
            <person name="Kavagutti S V."/>
        </authorList>
    </citation>
    <scope>NUCLEOTIDE SEQUENCE</scope>
</reference>
<feature type="region of interest" description="Disordered" evidence="1">
    <location>
        <begin position="38"/>
        <end position="66"/>
    </location>
</feature>
<accession>A0A6J6ZAW1</accession>
<evidence type="ECO:0000256" key="1">
    <source>
        <dbReference type="SAM" id="MobiDB-lite"/>
    </source>
</evidence>
<dbReference type="AlphaFoldDB" id="A0A6J6ZAW1"/>
<protein>
    <submittedName>
        <fullName evidence="2">Unannotated protein</fullName>
    </submittedName>
</protein>
<evidence type="ECO:0000313" key="2">
    <source>
        <dbReference type="EMBL" id="CAB4818649.1"/>
    </source>
</evidence>
<gene>
    <name evidence="2" type="ORF">UFOPK3166_00226</name>
</gene>